<dbReference type="Proteomes" id="UP000276417">
    <property type="component" value="Chromosome 2"/>
</dbReference>
<dbReference type="GO" id="GO:0020037">
    <property type="term" value="F:heme binding"/>
    <property type="evidence" value="ECO:0007669"/>
    <property type="project" value="InterPro"/>
</dbReference>
<dbReference type="GO" id="GO:0046872">
    <property type="term" value="F:metal ion binding"/>
    <property type="evidence" value="ECO:0007669"/>
    <property type="project" value="UniProtKB-KW"/>
</dbReference>
<evidence type="ECO:0000256" key="1">
    <source>
        <dbReference type="ARBA" id="ARBA00022617"/>
    </source>
</evidence>
<keyword evidence="1 4" id="KW-0349">Heme</keyword>
<evidence type="ECO:0000313" key="7">
    <source>
        <dbReference type="EMBL" id="AZI44206.1"/>
    </source>
</evidence>
<dbReference type="Gene3D" id="1.10.760.10">
    <property type="entry name" value="Cytochrome c-like domain"/>
    <property type="match status" value="1"/>
</dbReference>
<keyword evidence="5" id="KW-0732">Signal</keyword>
<keyword evidence="8" id="KW-1185">Reference proteome</keyword>
<dbReference type="AlphaFoldDB" id="A0A3G8YSK3"/>
<dbReference type="OrthoDB" id="8689082at2"/>
<dbReference type="GO" id="GO:0009055">
    <property type="term" value="F:electron transfer activity"/>
    <property type="evidence" value="ECO:0007669"/>
    <property type="project" value="InterPro"/>
</dbReference>
<dbReference type="InterPro" id="IPR036909">
    <property type="entry name" value="Cyt_c-like_dom_sf"/>
</dbReference>
<dbReference type="KEGG" id="dph:EHF33_14995"/>
<accession>A0A3G8YSK3</accession>
<feature type="chain" id="PRO_5018200830" evidence="5">
    <location>
        <begin position="23"/>
        <end position="115"/>
    </location>
</feature>
<dbReference type="PROSITE" id="PS51007">
    <property type="entry name" value="CYTC"/>
    <property type="match status" value="1"/>
</dbReference>
<keyword evidence="3 4" id="KW-0408">Iron</keyword>
<dbReference type="EMBL" id="CP034184">
    <property type="protein sequence ID" value="AZI44206.1"/>
    <property type="molecule type" value="Genomic_DNA"/>
</dbReference>
<reference evidence="7 8" key="1">
    <citation type="submission" date="2018-11" db="EMBL/GenBank/DDBJ databases">
        <title>Deinococcus shelandsis sp. nov., isolated from South Shetland Islands soil of Antarctica.</title>
        <authorList>
            <person name="Tian J."/>
        </authorList>
    </citation>
    <scope>NUCLEOTIDE SEQUENCE [LARGE SCALE GENOMIC DNA]</scope>
    <source>
        <strain evidence="7 8">S14-83T</strain>
    </source>
</reference>
<dbReference type="InterPro" id="IPR009056">
    <property type="entry name" value="Cyt_c-like_dom"/>
</dbReference>
<evidence type="ECO:0000256" key="3">
    <source>
        <dbReference type="ARBA" id="ARBA00023004"/>
    </source>
</evidence>
<evidence type="ECO:0000313" key="8">
    <source>
        <dbReference type="Proteomes" id="UP000276417"/>
    </source>
</evidence>
<protein>
    <submittedName>
        <fullName evidence="7">Cytochrome c</fullName>
    </submittedName>
</protein>
<sequence length="115" mass="11850">MGMNRFVLKTLLVLLTLSPALAVSNLSGGAVIYTANCAVCHGAKGQGGIGPALSDSATWSSALFSRSLLKGINDHGKAFKAPMPTFGKVGFASSPKKAPTTAQIKALQAYLKTLK</sequence>
<evidence type="ECO:0000259" key="6">
    <source>
        <dbReference type="PROSITE" id="PS51007"/>
    </source>
</evidence>
<gene>
    <name evidence="7" type="ORF">EHF33_14995</name>
</gene>
<evidence type="ECO:0000256" key="2">
    <source>
        <dbReference type="ARBA" id="ARBA00022723"/>
    </source>
</evidence>
<evidence type="ECO:0000256" key="4">
    <source>
        <dbReference type="PROSITE-ProRule" id="PRU00433"/>
    </source>
</evidence>
<evidence type="ECO:0000256" key="5">
    <source>
        <dbReference type="SAM" id="SignalP"/>
    </source>
</evidence>
<organism evidence="7 8">
    <name type="scientific">Deinococcus psychrotolerans</name>
    <dbReference type="NCBI Taxonomy" id="2489213"/>
    <lineage>
        <taxon>Bacteria</taxon>
        <taxon>Thermotogati</taxon>
        <taxon>Deinococcota</taxon>
        <taxon>Deinococci</taxon>
        <taxon>Deinococcales</taxon>
        <taxon>Deinococcaceae</taxon>
        <taxon>Deinococcus</taxon>
    </lineage>
</organism>
<name>A0A3G8YSK3_9DEIO</name>
<feature type="signal peptide" evidence="5">
    <location>
        <begin position="1"/>
        <end position="22"/>
    </location>
</feature>
<feature type="domain" description="Cytochrome c" evidence="6">
    <location>
        <begin position="24"/>
        <end position="115"/>
    </location>
</feature>
<keyword evidence="2 4" id="KW-0479">Metal-binding</keyword>
<proteinExistence type="predicted"/>
<dbReference type="SUPFAM" id="SSF46626">
    <property type="entry name" value="Cytochrome c"/>
    <property type="match status" value="1"/>
</dbReference>
<dbReference type="Pfam" id="PF00034">
    <property type="entry name" value="Cytochrom_C"/>
    <property type="match status" value="1"/>
</dbReference>